<evidence type="ECO:0000313" key="2">
    <source>
        <dbReference type="Proteomes" id="UP000072520"/>
    </source>
</evidence>
<gene>
    <name evidence="1" type="ORF">RSA13_02950</name>
</gene>
<organism evidence="1 2">
    <name type="scientific">Pantoea stewartii</name>
    <dbReference type="NCBI Taxonomy" id="66269"/>
    <lineage>
        <taxon>Bacteria</taxon>
        <taxon>Pseudomonadati</taxon>
        <taxon>Pseudomonadota</taxon>
        <taxon>Gammaproteobacteria</taxon>
        <taxon>Enterobacterales</taxon>
        <taxon>Erwiniaceae</taxon>
        <taxon>Pantoea</taxon>
    </lineage>
</organism>
<accession>A0AB34VL04</accession>
<evidence type="ECO:0008006" key="3">
    <source>
        <dbReference type="Google" id="ProtNLM"/>
    </source>
</evidence>
<dbReference type="Proteomes" id="UP000072520">
    <property type="component" value="Unassembled WGS sequence"/>
</dbReference>
<evidence type="ECO:0000313" key="1">
    <source>
        <dbReference type="EMBL" id="KTT00374.1"/>
    </source>
</evidence>
<proteinExistence type="predicted"/>
<dbReference type="Pfam" id="PF07377">
    <property type="entry name" value="DUF1493"/>
    <property type="match status" value="1"/>
</dbReference>
<dbReference type="InterPro" id="IPR010862">
    <property type="entry name" value="DUF1493"/>
</dbReference>
<sequence length="104" mass="12206">METSVQVRNLLKKYFWEMADDVSLSTGDQMVLPEEAADFIEEYAEKFGVDMTHFEFRKYFPNEGIRFLPNAILPKYMRTDHHEPAALTVRMLIESAEAGRWLFP</sequence>
<comment type="caution">
    <text evidence="1">The sequence shown here is derived from an EMBL/GenBank/DDBJ whole genome shotgun (WGS) entry which is preliminary data.</text>
</comment>
<dbReference type="EMBL" id="LDSI01000003">
    <property type="protein sequence ID" value="KTT00374.1"/>
    <property type="molecule type" value="Genomic_DNA"/>
</dbReference>
<dbReference type="RefSeq" id="WP_058707894.1">
    <property type="nucleotide sequence ID" value="NZ_LDSI01000003.1"/>
</dbReference>
<name>A0AB34VL04_9GAMM</name>
<protein>
    <recommendedName>
        <fullName evidence="3">DUF1493 family protein</fullName>
    </recommendedName>
</protein>
<dbReference type="AlphaFoldDB" id="A0AB34VL04"/>
<reference evidence="1 2" key="1">
    <citation type="journal article" date="2016" name="Front. Microbiol.">
        <title>Genomic Resource of Rice Seed Associated Bacteria.</title>
        <authorList>
            <person name="Midha S."/>
            <person name="Bansal K."/>
            <person name="Sharma S."/>
            <person name="Kumar N."/>
            <person name="Patil P.P."/>
            <person name="Chaudhry V."/>
            <person name="Patil P.B."/>
        </authorList>
    </citation>
    <scope>NUCLEOTIDE SEQUENCE [LARGE SCALE GENOMIC DNA]</scope>
    <source>
        <strain evidence="1 2">RSA13</strain>
    </source>
</reference>